<dbReference type="EMBL" id="JAHMHS010000022">
    <property type="protein sequence ID" value="KAK1727767.1"/>
    <property type="molecule type" value="Genomic_DNA"/>
</dbReference>
<protein>
    <submittedName>
        <fullName evidence="2">Uncharacterized protein</fullName>
    </submittedName>
</protein>
<gene>
    <name evidence="2" type="ORF">BDZ83DRAFT_728649</name>
</gene>
<feature type="compositionally biased region" description="Polar residues" evidence="1">
    <location>
        <begin position="47"/>
        <end position="57"/>
    </location>
</feature>
<name>A0AAD8XHT3_GLOAC</name>
<reference evidence="2" key="1">
    <citation type="submission" date="2021-12" db="EMBL/GenBank/DDBJ databases">
        <title>Comparative genomics, transcriptomics and evolutionary studies reveal genomic signatures of adaptation to plant cell wall in hemibiotrophic fungi.</title>
        <authorList>
            <consortium name="DOE Joint Genome Institute"/>
            <person name="Baroncelli R."/>
            <person name="Diaz J.F."/>
            <person name="Benocci T."/>
            <person name="Peng M."/>
            <person name="Battaglia E."/>
            <person name="Haridas S."/>
            <person name="Andreopoulos W."/>
            <person name="Labutti K."/>
            <person name="Pangilinan J."/>
            <person name="Floch G.L."/>
            <person name="Makela M.R."/>
            <person name="Henrissat B."/>
            <person name="Grigoriev I.V."/>
            <person name="Crouch J.A."/>
            <person name="De Vries R.P."/>
            <person name="Sukno S.A."/>
            <person name="Thon M.R."/>
        </authorList>
    </citation>
    <scope>NUCLEOTIDE SEQUENCE</scope>
    <source>
        <strain evidence="2">CBS 112980</strain>
    </source>
</reference>
<dbReference type="AlphaFoldDB" id="A0AAD8XHT3"/>
<evidence type="ECO:0000313" key="2">
    <source>
        <dbReference type="EMBL" id="KAK1727767.1"/>
    </source>
</evidence>
<sequence>MQDMFRYAVTHTRDADVIDEKSQLSRVSDLRQSLQDKHEDGRDCTTPRHSNASTGSAAVTAPIRTKEPPFDLRYASSRAAFPWSDVSLAPGAVANFHGGPRSSFTEPNSRRAALSTNMRFHNRPIFSTCINDHGATHNYTVPFRSSIACVGQSIQYGVRADILAVAGAGSGDYLLIRGVATEEPAA</sequence>
<dbReference type="GeneID" id="85396704"/>
<evidence type="ECO:0000313" key="3">
    <source>
        <dbReference type="Proteomes" id="UP001244207"/>
    </source>
</evidence>
<proteinExistence type="predicted"/>
<accession>A0AAD8XHT3</accession>
<keyword evidence="3" id="KW-1185">Reference proteome</keyword>
<organism evidence="2 3">
    <name type="scientific">Glomerella acutata</name>
    <name type="common">Colletotrichum acutatum</name>
    <dbReference type="NCBI Taxonomy" id="27357"/>
    <lineage>
        <taxon>Eukaryota</taxon>
        <taxon>Fungi</taxon>
        <taxon>Dikarya</taxon>
        <taxon>Ascomycota</taxon>
        <taxon>Pezizomycotina</taxon>
        <taxon>Sordariomycetes</taxon>
        <taxon>Hypocreomycetidae</taxon>
        <taxon>Glomerellales</taxon>
        <taxon>Glomerellaceae</taxon>
        <taxon>Colletotrichum</taxon>
        <taxon>Colletotrichum acutatum species complex</taxon>
    </lineage>
</organism>
<comment type="caution">
    <text evidence="2">The sequence shown here is derived from an EMBL/GenBank/DDBJ whole genome shotgun (WGS) entry which is preliminary data.</text>
</comment>
<dbReference type="Proteomes" id="UP001244207">
    <property type="component" value="Unassembled WGS sequence"/>
</dbReference>
<dbReference type="RefSeq" id="XP_060367822.1">
    <property type="nucleotide sequence ID" value="XM_060512806.1"/>
</dbReference>
<evidence type="ECO:0000256" key="1">
    <source>
        <dbReference type="SAM" id="MobiDB-lite"/>
    </source>
</evidence>
<feature type="compositionally biased region" description="Basic and acidic residues" evidence="1">
    <location>
        <begin position="34"/>
        <end position="46"/>
    </location>
</feature>
<feature type="region of interest" description="Disordered" evidence="1">
    <location>
        <begin position="29"/>
        <end position="61"/>
    </location>
</feature>